<protein>
    <submittedName>
        <fullName evidence="2">Uncharacterized protein</fullName>
    </submittedName>
</protein>
<reference evidence="3" key="2">
    <citation type="submission" date="2012-07" db="EMBL/GenBank/DDBJ databases">
        <title>Complete genome sequence of 'Candidatus Mycoplasma haemolamae'.</title>
        <authorList>
            <person name="Guimaraes A.M.S."/>
            <person name="Toth B."/>
            <person name="Santos A.P."/>
            <person name="Nascimento N.C."/>
            <person name="Sojka J.E."/>
            <person name="Messick J.B."/>
        </authorList>
    </citation>
    <scope>NUCLEOTIDE SEQUENCE [LARGE SCALE GENOMIC DNA]</scope>
    <source>
        <strain evidence="3">Purdue</strain>
    </source>
</reference>
<evidence type="ECO:0000256" key="1">
    <source>
        <dbReference type="SAM" id="Phobius"/>
    </source>
</evidence>
<dbReference type="PATRIC" id="fig|1212765.3.peg.565"/>
<dbReference type="STRING" id="1212765.MHLP_02500"/>
<dbReference type="HOGENOM" id="CLU_131478_0_0_14"/>
<keyword evidence="1" id="KW-1133">Transmembrane helix</keyword>
<gene>
    <name evidence="2" type="ordered locus">MHLP_02500</name>
</gene>
<dbReference type="KEGG" id="mhl:MHLP_02500"/>
<keyword evidence="3" id="KW-1185">Reference proteome</keyword>
<keyword evidence="1" id="KW-0812">Transmembrane</keyword>
<name>I7B9X8_MYCHA</name>
<feature type="transmembrane region" description="Helical" evidence="1">
    <location>
        <begin position="6"/>
        <end position="28"/>
    </location>
</feature>
<dbReference type="Proteomes" id="UP000006502">
    <property type="component" value="Chromosome"/>
</dbReference>
<accession>I7B9X8</accession>
<organism evidence="2 3">
    <name type="scientific">Mycoplasma haematolamae (strain Purdue)</name>
    <dbReference type="NCBI Taxonomy" id="1212765"/>
    <lineage>
        <taxon>Bacteria</taxon>
        <taxon>Bacillati</taxon>
        <taxon>Mycoplasmatota</taxon>
        <taxon>Mollicutes</taxon>
        <taxon>Mycoplasmataceae</taxon>
        <taxon>Mycoplasma</taxon>
    </lineage>
</organism>
<sequence length="143" mass="15758">MLWKEILVIGSGLTGIGVVSGGLGTTLAQTLDKSWRKDNVVSRQNPSKDEAETKEVNGTTYTFSFSEGKTERLICPEATYPELTSYGRNIWLICKSSVNQTNLSFESEGFTPKKVTCAKQESSNESFQCTGEDSKNLKGSKHY</sequence>
<evidence type="ECO:0000313" key="2">
    <source>
        <dbReference type="EMBL" id="AFO52080.1"/>
    </source>
</evidence>
<proteinExistence type="predicted"/>
<reference evidence="2 3" key="1">
    <citation type="journal article" date="2012" name="J. Bacteriol.">
        <title>Genome Sequence of "Candidatus Mycoplasma haemolamae" Strain Purdue, a Red Blood Cell Pathogen of Alpacas (Vicugna pacos) and Llamas (Lama glama).</title>
        <authorList>
            <person name="Guimaraes A.M."/>
            <person name="Toth B."/>
            <person name="Santos A.P."/>
            <person name="do Nascimento N.C."/>
            <person name="Kritchevsky J.E."/>
            <person name="Messick J.B."/>
        </authorList>
    </citation>
    <scope>NUCLEOTIDE SEQUENCE [LARGE SCALE GENOMIC DNA]</scope>
    <source>
        <strain evidence="2 3">Purdue</strain>
    </source>
</reference>
<keyword evidence="1" id="KW-0472">Membrane</keyword>
<evidence type="ECO:0000313" key="3">
    <source>
        <dbReference type="Proteomes" id="UP000006502"/>
    </source>
</evidence>
<dbReference type="EMBL" id="CP003731">
    <property type="protein sequence ID" value="AFO52080.1"/>
    <property type="molecule type" value="Genomic_DNA"/>
</dbReference>
<dbReference type="AlphaFoldDB" id="I7B9X8"/>